<protein>
    <recommendedName>
        <fullName evidence="4">SOCS box domain-containing protein</fullName>
    </recommendedName>
</protein>
<dbReference type="PROSITE" id="PS50225">
    <property type="entry name" value="SOCS"/>
    <property type="match status" value="1"/>
</dbReference>
<name>A0A8S4PZY4_OWEFU</name>
<dbReference type="SMART" id="SM00248">
    <property type="entry name" value="ANK"/>
    <property type="match status" value="9"/>
</dbReference>
<dbReference type="InterPro" id="IPR036770">
    <property type="entry name" value="Ankyrin_rpt-contain_sf"/>
</dbReference>
<dbReference type="Pfam" id="PF07525">
    <property type="entry name" value="SOCS_box"/>
    <property type="match status" value="1"/>
</dbReference>
<feature type="repeat" description="ANK" evidence="3">
    <location>
        <begin position="30"/>
        <end position="62"/>
    </location>
</feature>
<dbReference type="InterPro" id="IPR001496">
    <property type="entry name" value="SOCS_box"/>
</dbReference>
<dbReference type="SUPFAM" id="SSF48403">
    <property type="entry name" value="Ankyrin repeat"/>
    <property type="match status" value="1"/>
</dbReference>
<feature type="repeat" description="ANK" evidence="3">
    <location>
        <begin position="195"/>
        <end position="227"/>
    </location>
</feature>
<feature type="repeat" description="ANK" evidence="3">
    <location>
        <begin position="129"/>
        <end position="163"/>
    </location>
</feature>
<accession>A0A8S4PZY4</accession>
<dbReference type="PRINTS" id="PR01415">
    <property type="entry name" value="ANKYRIN"/>
</dbReference>
<keyword evidence="6" id="KW-1185">Reference proteome</keyword>
<gene>
    <name evidence="5" type="ORF">OFUS_LOCUS22472</name>
</gene>
<dbReference type="SMART" id="SM00969">
    <property type="entry name" value="SOCS_box"/>
    <property type="match status" value="1"/>
</dbReference>
<dbReference type="SUPFAM" id="SSF158235">
    <property type="entry name" value="SOCS box-like"/>
    <property type="match status" value="1"/>
</dbReference>
<dbReference type="Pfam" id="PF00023">
    <property type="entry name" value="Ank"/>
    <property type="match status" value="1"/>
</dbReference>
<dbReference type="InterPro" id="IPR050745">
    <property type="entry name" value="Multifunctional_regulatory"/>
</dbReference>
<dbReference type="Pfam" id="PF12796">
    <property type="entry name" value="Ank_2"/>
    <property type="match status" value="2"/>
</dbReference>
<dbReference type="PROSITE" id="PS50088">
    <property type="entry name" value="ANK_REPEAT"/>
    <property type="match status" value="6"/>
</dbReference>
<dbReference type="EMBL" id="CAIIXF020000011">
    <property type="protein sequence ID" value="CAH1798315.1"/>
    <property type="molecule type" value="Genomic_DNA"/>
</dbReference>
<evidence type="ECO:0000313" key="5">
    <source>
        <dbReference type="EMBL" id="CAH1798315.1"/>
    </source>
</evidence>
<sequence>MASLSSAVSGNNERMVGLLVAVPGSVSQRELDEALLQACRLGHKQCLEILLSAGADIHQSDTQDRTLLHIAASEGHTDIIDTLLSFEHCDIDARCQQGTSLHMAARMGHIDCLKRLVNAGANIDAVDQSGSTALVLATKNINRARPIAQYLIEAGCDLNAQDKCLKTALHYACKKAFGVDLLLNAGARTDLLDEHGNTSIIYAATEGFCGVIRALCEAGVDVNVANTQGKTAMHYLAQKGHKKCLQHLIDGDGDLNQPDNHGNVPLWYAIVGRRPEAVRCLLKANCMLGNINGLRMDNLIGYALENRLFDIVLMLLIAGYEVADLKFWLLNNDMPEEFKKDDHIEHFVYEMLTGPHTLRQLCRLFFRRLMCRYLMAKHHHLPLPQTVLDYLTLKELDDFHFQKGD</sequence>
<proteinExistence type="predicted"/>
<dbReference type="PROSITE" id="PS50297">
    <property type="entry name" value="ANK_REP_REGION"/>
    <property type="match status" value="4"/>
</dbReference>
<feature type="repeat" description="ANK" evidence="3">
    <location>
        <begin position="96"/>
        <end position="128"/>
    </location>
</feature>
<feature type="domain" description="SOCS box" evidence="4">
    <location>
        <begin position="353"/>
        <end position="397"/>
    </location>
</feature>
<dbReference type="OrthoDB" id="6282926at2759"/>
<evidence type="ECO:0000313" key="6">
    <source>
        <dbReference type="Proteomes" id="UP000749559"/>
    </source>
</evidence>
<dbReference type="InterPro" id="IPR036036">
    <property type="entry name" value="SOCS_box-like_dom_sf"/>
</dbReference>
<dbReference type="AlphaFoldDB" id="A0A8S4PZY4"/>
<dbReference type="GO" id="GO:0035556">
    <property type="term" value="P:intracellular signal transduction"/>
    <property type="evidence" value="ECO:0007669"/>
    <property type="project" value="InterPro"/>
</dbReference>
<feature type="repeat" description="ANK" evidence="3">
    <location>
        <begin position="63"/>
        <end position="85"/>
    </location>
</feature>
<dbReference type="Gene3D" id="1.25.40.20">
    <property type="entry name" value="Ankyrin repeat-containing domain"/>
    <property type="match status" value="3"/>
</dbReference>
<evidence type="ECO:0000259" key="4">
    <source>
        <dbReference type="PROSITE" id="PS50225"/>
    </source>
</evidence>
<reference evidence="5" key="1">
    <citation type="submission" date="2022-03" db="EMBL/GenBank/DDBJ databases">
        <authorList>
            <person name="Martin C."/>
        </authorList>
    </citation>
    <scope>NUCLEOTIDE SEQUENCE</scope>
</reference>
<comment type="caution">
    <text evidence="5">The sequence shown here is derived from an EMBL/GenBank/DDBJ whole genome shotgun (WGS) entry which is preliminary data.</text>
</comment>
<evidence type="ECO:0000256" key="2">
    <source>
        <dbReference type="ARBA" id="ARBA00023043"/>
    </source>
</evidence>
<dbReference type="CDD" id="cd03716">
    <property type="entry name" value="SOCS_ASB_like"/>
    <property type="match status" value="1"/>
</dbReference>
<organism evidence="5 6">
    <name type="scientific">Owenia fusiformis</name>
    <name type="common">Polychaete worm</name>
    <dbReference type="NCBI Taxonomy" id="6347"/>
    <lineage>
        <taxon>Eukaryota</taxon>
        <taxon>Metazoa</taxon>
        <taxon>Spiralia</taxon>
        <taxon>Lophotrochozoa</taxon>
        <taxon>Annelida</taxon>
        <taxon>Polychaeta</taxon>
        <taxon>Sedentaria</taxon>
        <taxon>Canalipalpata</taxon>
        <taxon>Sabellida</taxon>
        <taxon>Oweniida</taxon>
        <taxon>Oweniidae</taxon>
        <taxon>Owenia</taxon>
    </lineage>
</organism>
<dbReference type="Proteomes" id="UP000749559">
    <property type="component" value="Unassembled WGS sequence"/>
</dbReference>
<dbReference type="InterPro" id="IPR002110">
    <property type="entry name" value="Ankyrin_rpt"/>
</dbReference>
<feature type="repeat" description="ANK" evidence="3">
    <location>
        <begin position="228"/>
        <end position="260"/>
    </location>
</feature>
<dbReference type="PANTHER" id="PTHR24189">
    <property type="entry name" value="MYOTROPHIN"/>
    <property type="match status" value="1"/>
</dbReference>
<evidence type="ECO:0000256" key="3">
    <source>
        <dbReference type="PROSITE-ProRule" id="PRU00023"/>
    </source>
</evidence>
<evidence type="ECO:0000256" key="1">
    <source>
        <dbReference type="ARBA" id="ARBA00022737"/>
    </source>
</evidence>
<keyword evidence="1" id="KW-0677">Repeat</keyword>
<keyword evidence="2 3" id="KW-0040">ANK repeat</keyword>